<feature type="compositionally biased region" description="Pro residues" evidence="1">
    <location>
        <begin position="79"/>
        <end position="88"/>
    </location>
</feature>
<gene>
    <name evidence="2" type="ORF">CAL13_12790</name>
</gene>
<keyword evidence="3" id="KW-1185">Reference proteome</keyword>
<protein>
    <submittedName>
        <fullName evidence="2">Uncharacterized protein</fullName>
    </submittedName>
</protein>
<feature type="compositionally biased region" description="Pro residues" evidence="1">
    <location>
        <begin position="36"/>
        <end position="54"/>
    </location>
</feature>
<feature type="region of interest" description="Disordered" evidence="1">
    <location>
        <begin position="1"/>
        <end position="88"/>
    </location>
</feature>
<proteinExistence type="predicted"/>
<sequence length="88" mass="9153">MISNAPEQNRDPRDMENPPPSPPSAPPAGSRDPGDPENPPAAPSVTPSPQPPAAPHTIRPADPYPPGSERPDEKLDTPGPLPAMPDNS</sequence>
<organism evidence="2 3">
    <name type="scientific">Bordetella genomosp. 9</name>
    <dbReference type="NCBI Taxonomy" id="1416803"/>
    <lineage>
        <taxon>Bacteria</taxon>
        <taxon>Pseudomonadati</taxon>
        <taxon>Pseudomonadota</taxon>
        <taxon>Betaproteobacteria</taxon>
        <taxon>Burkholderiales</taxon>
        <taxon>Alcaligenaceae</taxon>
        <taxon>Bordetella</taxon>
    </lineage>
</organism>
<evidence type="ECO:0000256" key="1">
    <source>
        <dbReference type="SAM" id="MobiDB-lite"/>
    </source>
</evidence>
<name>A0A1W6Z171_9BORD</name>
<feature type="compositionally biased region" description="Pro residues" evidence="1">
    <location>
        <begin position="17"/>
        <end position="26"/>
    </location>
</feature>
<evidence type="ECO:0000313" key="3">
    <source>
        <dbReference type="Proteomes" id="UP000194139"/>
    </source>
</evidence>
<accession>A0A1W6Z171</accession>
<reference evidence="2 3" key="1">
    <citation type="submission" date="2017-05" db="EMBL/GenBank/DDBJ databases">
        <title>Complete and WGS of Bordetella genogroups.</title>
        <authorList>
            <person name="Spilker T."/>
            <person name="LiPuma J."/>
        </authorList>
    </citation>
    <scope>NUCLEOTIDE SEQUENCE [LARGE SCALE GENOMIC DNA]</scope>
    <source>
        <strain evidence="2 3">AU17164</strain>
    </source>
</reference>
<dbReference type="RefSeq" id="WP_086057732.1">
    <property type="nucleotide sequence ID" value="NZ_CP021109.1"/>
</dbReference>
<dbReference type="AlphaFoldDB" id="A0A1W6Z171"/>
<dbReference type="EMBL" id="CP021109">
    <property type="protein sequence ID" value="ARP86991.1"/>
    <property type="molecule type" value="Genomic_DNA"/>
</dbReference>
<evidence type="ECO:0000313" key="2">
    <source>
        <dbReference type="EMBL" id="ARP86991.1"/>
    </source>
</evidence>
<dbReference type="Proteomes" id="UP000194139">
    <property type="component" value="Chromosome"/>
</dbReference>